<sequence length="415" mass="47290">MSLKLSGSTQARGKDLSIADFGIPARRLVVLWVAAGLVYHGEEEEPPELMAERYLTELIDMNMVQVAQRKSNGRVKSCRLPNPLRQFLLNAAPSTISNSRMLQVADRLDRDDIWHNHIHGNNTIDSASLKDNYEDVFSFLSFDAREGSKPGQDIYNFLNLCILTDCLLLLLVLDLEGVFKPKLPENIARLTRLRRGSSSEGWSRQIGQYQKIGDSMSMSPKQEAMESQLDAVADWIMKLDCLQSLRLKSRDEEGQPWNIHLKSLENHTNLTDLYLLGSLSNPSILSQFPPSLAELVLSHSKLQDDPLEILKDLPNLRSLSLLAESYVGKKMICYSQSFPQLYILKVWKLEQLEEWDIEPEALPCLRQLELRCCQCMIKLPDGLKHVNSLLDLKLTNMPMEPMLRRIRLHPIVKST</sequence>
<dbReference type="Gene3D" id="3.80.10.10">
    <property type="entry name" value="Ribonuclease Inhibitor"/>
    <property type="match status" value="1"/>
</dbReference>
<keyword evidence="1" id="KW-0677">Repeat</keyword>
<evidence type="ECO:0000259" key="2">
    <source>
        <dbReference type="Pfam" id="PF23559"/>
    </source>
</evidence>
<dbReference type="EMBL" id="JAYMYS010000005">
    <property type="protein sequence ID" value="KAK7391532.1"/>
    <property type="molecule type" value="Genomic_DNA"/>
</dbReference>
<organism evidence="3 4">
    <name type="scientific">Psophocarpus tetragonolobus</name>
    <name type="common">Winged bean</name>
    <name type="synonym">Dolichos tetragonolobus</name>
    <dbReference type="NCBI Taxonomy" id="3891"/>
    <lineage>
        <taxon>Eukaryota</taxon>
        <taxon>Viridiplantae</taxon>
        <taxon>Streptophyta</taxon>
        <taxon>Embryophyta</taxon>
        <taxon>Tracheophyta</taxon>
        <taxon>Spermatophyta</taxon>
        <taxon>Magnoliopsida</taxon>
        <taxon>eudicotyledons</taxon>
        <taxon>Gunneridae</taxon>
        <taxon>Pentapetalae</taxon>
        <taxon>rosids</taxon>
        <taxon>fabids</taxon>
        <taxon>Fabales</taxon>
        <taxon>Fabaceae</taxon>
        <taxon>Papilionoideae</taxon>
        <taxon>50 kb inversion clade</taxon>
        <taxon>NPAAA clade</taxon>
        <taxon>indigoferoid/millettioid clade</taxon>
        <taxon>Phaseoleae</taxon>
        <taxon>Psophocarpus</taxon>
    </lineage>
</organism>
<keyword evidence="4" id="KW-1185">Reference proteome</keyword>
<comment type="caution">
    <text evidence="3">The sequence shown here is derived from an EMBL/GenBank/DDBJ whole genome shotgun (WGS) entry which is preliminary data.</text>
</comment>
<reference evidence="3 4" key="1">
    <citation type="submission" date="2024-01" db="EMBL/GenBank/DDBJ databases">
        <title>The genomes of 5 underutilized Papilionoideae crops provide insights into root nodulation and disease resistanc.</title>
        <authorList>
            <person name="Jiang F."/>
        </authorList>
    </citation>
    <scope>NUCLEOTIDE SEQUENCE [LARGE SCALE GENOMIC DNA]</scope>
    <source>
        <strain evidence="3">DUOXIRENSHENG_FW03</strain>
        <tissue evidence="3">Leaves</tissue>
    </source>
</reference>
<feature type="domain" description="Disease resistance protein winged helix" evidence="2">
    <location>
        <begin position="21"/>
        <end position="80"/>
    </location>
</feature>
<dbReference type="InterPro" id="IPR032675">
    <property type="entry name" value="LRR_dom_sf"/>
</dbReference>
<dbReference type="PANTHER" id="PTHR15140:SF37">
    <property type="entry name" value="UBIQUITIN-LIKE DOMAIN-CONTAINING PROTEIN"/>
    <property type="match status" value="1"/>
</dbReference>
<name>A0AAN9S907_PSOTE</name>
<evidence type="ECO:0000313" key="4">
    <source>
        <dbReference type="Proteomes" id="UP001386955"/>
    </source>
</evidence>
<dbReference type="SUPFAM" id="SSF52047">
    <property type="entry name" value="RNI-like"/>
    <property type="match status" value="1"/>
</dbReference>
<proteinExistence type="predicted"/>
<protein>
    <recommendedName>
        <fullName evidence="2">Disease resistance protein winged helix domain-containing protein</fullName>
    </recommendedName>
</protein>
<dbReference type="InterPro" id="IPR058922">
    <property type="entry name" value="WHD_DRP"/>
</dbReference>
<evidence type="ECO:0000256" key="1">
    <source>
        <dbReference type="ARBA" id="ARBA00022737"/>
    </source>
</evidence>
<dbReference type="Proteomes" id="UP001386955">
    <property type="component" value="Unassembled WGS sequence"/>
</dbReference>
<accession>A0AAN9S907</accession>
<dbReference type="PANTHER" id="PTHR15140">
    <property type="entry name" value="TUBULIN-SPECIFIC CHAPERONE E"/>
    <property type="match status" value="1"/>
</dbReference>
<gene>
    <name evidence="3" type="ORF">VNO78_19948</name>
</gene>
<evidence type="ECO:0000313" key="3">
    <source>
        <dbReference type="EMBL" id="KAK7391532.1"/>
    </source>
</evidence>
<dbReference type="Pfam" id="PF23559">
    <property type="entry name" value="WHD_DRP"/>
    <property type="match status" value="1"/>
</dbReference>
<dbReference type="AlphaFoldDB" id="A0AAN9S907"/>